<dbReference type="Proteomes" id="UP000770015">
    <property type="component" value="Unassembled WGS sequence"/>
</dbReference>
<keyword evidence="13" id="KW-0520">NAD</keyword>
<dbReference type="PRINTS" id="PR00406">
    <property type="entry name" value="CYTB5RDTASE"/>
</dbReference>
<evidence type="ECO:0000256" key="13">
    <source>
        <dbReference type="ARBA" id="ARBA00023027"/>
    </source>
</evidence>
<feature type="transmembrane region" description="Helical" evidence="16">
    <location>
        <begin position="154"/>
        <end position="175"/>
    </location>
</feature>
<comment type="similarity">
    <text evidence="16">Belongs to the cytochrome b5 family.</text>
</comment>
<dbReference type="FunFam" id="3.40.50.80:FF:000019">
    <property type="entry name" value="NADH-cytochrome b5 reductase"/>
    <property type="match status" value="1"/>
</dbReference>
<feature type="domain" description="Cytochrome b5 heme-binding" evidence="17">
    <location>
        <begin position="5"/>
        <end position="81"/>
    </location>
</feature>
<dbReference type="GO" id="GO:0005783">
    <property type="term" value="C:endoplasmic reticulum"/>
    <property type="evidence" value="ECO:0007669"/>
    <property type="project" value="TreeGrafter"/>
</dbReference>
<dbReference type="Pfam" id="PF00173">
    <property type="entry name" value="Cyt-b5"/>
    <property type="match status" value="1"/>
</dbReference>
<gene>
    <name evidence="19" type="ORF">F5X68DRAFT_200993</name>
</gene>
<keyword evidence="11" id="KW-0560">Oxidoreductase</keyword>
<keyword evidence="7 16" id="KW-0479">Metal-binding</keyword>
<dbReference type="InterPro" id="IPR036400">
    <property type="entry name" value="Cyt_B5-like_heme/steroid_sf"/>
</dbReference>
<evidence type="ECO:0000256" key="14">
    <source>
        <dbReference type="ARBA" id="ARBA00023136"/>
    </source>
</evidence>
<feature type="domain" description="FAD-binding FR-type" evidence="18">
    <location>
        <begin position="216"/>
        <end position="320"/>
    </location>
</feature>
<dbReference type="InterPro" id="IPR001199">
    <property type="entry name" value="Cyt_B5-like_heme/steroid-bd"/>
</dbReference>
<dbReference type="FunFam" id="3.10.120.10:FF:000002">
    <property type="entry name" value="Cytochrome b5 type B"/>
    <property type="match status" value="1"/>
</dbReference>
<protein>
    <submittedName>
        <fullName evidence="19">Nitrate reductase</fullName>
    </submittedName>
</protein>
<feature type="binding site" evidence="15">
    <location>
        <position position="268"/>
    </location>
    <ligand>
        <name>FAD</name>
        <dbReference type="ChEBI" id="CHEBI:57692"/>
    </ligand>
</feature>
<dbReference type="InterPro" id="IPR001433">
    <property type="entry name" value="OxRdtase_FAD/NAD-bd"/>
</dbReference>
<comment type="cofactor">
    <cofactor evidence="1 15">
        <name>FAD</name>
        <dbReference type="ChEBI" id="CHEBI:57692"/>
    </cofactor>
</comment>
<evidence type="ECO:0000256" key="8">
    <source>
        <dbReference type="ARBA" id="ARBA00022787"/>
    </source>
</evidence>
<evidence type="ECO:0000256" key="7">
    <source>
        <dbReference type="ARBA" id="ARBA00022723"/>
    </source>
</evidence>
<evidence type="ECO:0000259" key="18">
    <source>
        <dbReference type="PROSITE" id="PS51384"/>
    </source>
</evidence>
<comment type="caution">
    <text evidence="19">The sequence shown here is derived from an EMBL/GenBank/DDBJ whole genome shotgun (WGS) entry which is preliminary data.</text>
</comment>
<keyword evidence="20" id="KW-1185">Reference proteome</keyword>
<comment type="similarity">
    <text evidence="3">Belongs to the flavoprotein pyridine nucleotide cytochrome reductase family.</text>
</comment>
<evidence type="ECO:0000256" key="3">
    <source>
        <dbReference type="ARBA" id="ARBA00006105"/>
    </source>
</evidence>
<dbReference type="Gene3D" id="3.40.50.80">
    <property type="entry name" value="Nucleotide-binding domain of ferredoxin-NADP reductase (FNR) module"/>
    <property type="match status" value="1"/>
</dbReference>
<sequence length="461" mass="49803">MAEASPAYTAKEVAAHNSSDDCWMVIQGQVYDVTKYIHDHPGGADILIESAGKDATVEFDNAGHSEDAFEIMADFKVGEFKGAPQRTTTAKPVILKAKSATAAVTNTSGTRLASKAAGTLAVASLGAAAVYQASKLKLQIPSSLPRVRFEAPKLGFIEGAVVATAVFAVATTVIIKKLAKMMHFEEGGFMRYPPHRKMPKIAKPDPLLQRGWLDPSTYHALPLTEKILIAPSVYRLIFSLPTSRTVLGLPIGQHVAIKAEIDGKSVTRSYTPTSNNADLGTLELVIRCYPDGLLTGRYLANLEVGDEVLFRGPKGAMRYSRGLCKKIGMVAGGTGITPMFQLIRAICEDDRDTTEVSLVYANRTEGDILLREELESFARRYPANFKLHYMVDTPPEGEWAYGTGFVTKDVMRERLPAAGDDTKTMLCGPPGMVGAAKKGLAELGFEMPGASGKMTDQVFCF</sequence>
<comment type="subcellular location">
    <subcellularLocation>
        <location evidence="2">Mitochondrion outer membrane</location>
        <topology evidence="2">Single-pass membrane protein</topology>
    </subcellularLocation>
</comment>
<dbReference type="EMBL" id="JAGSXJ010000004">
    <property type="protein sequence ID" value="KAH6692479.1"/>
    <property type="molecule type" value="Genomic_DNA"/>
</dbReference>
<keyword evidence="10 16" id="KW-1133">Transmembrane helix</keyword>
<dbReference type="InterPro" id="IPR018506">
    <property type="entry name" value="Cyt_B5_heme-BS"/>
</dbReference>
<dbReference type="Gene3D" id="2.40.30.10">
    <property type="entry name" value="Translation factors"/>
    <property type="match status" value="1"/>
</dbReference>
<keyword evidence="14 16" id="KW-0472">Membrane</keyword>
<dbReference type="GO" id="GO:0005741">
    <property type="term" value="C:mitochondrial outer membrane"/>
    <property type="evidence" value="ECO:0007669"/>
    <property type="project" value="UniProtKB-SubCell"/>
</dbReference>
<feature type="binding site" evidence="15">
    <location>
        <position position="270"/>
    </location>
    <ligand>
        <name>FAD</name>
        <dbReference type="ChEBI" id="CHEBI:57692"/>
    </ligand>
</feature>
<keyword evidence="9 15" id="KW-0274">FAD</keyword>
<proteinExistence type="inferred from homology"/>
<evidence type="ECO:0000256" key="11">
    <source>
        <dbReference type="ARBA" id="ARBA00023002"/>
    </source>
</evidence>
<evidence type="ECO:0000256" key="16">
    <source>
        <dbReference type="RuleBase" id="RU362121"/>
    </source>
</evidence>
<dbReference type="SUPFAM" id="SSF55856">
    <property type="entry name" value="Cytochrome b5-like heme/steroid binding domain"/>
    <property type="match status" value="1"/>
</dbReference>
<keyword evidence="6 16" id="KW-0812">Transmembrane</keyword>
<dbReference type="InterPro" id="IPR001834">
    <property type="entry name" value="CBR-like"/>
</dbReference>
<dbReference type="SUPFAM" id="SSF52343">
    <property type="entry name" value="Ferredoxin reductase-like, C-terminal NADP-linked domain"/>
    <property type="match status" value="1"/>
</dbReference>
<organism evidence="19 20">
    <name type="scientific">Plectosphaerella plurivora</name>
    <dbReference type="NCBI Taxonomy" id="936078"/>
    <lineage>
        <taxon>Eukaryota</taxon>
        <taxon>Fungi</taxon>
        <taxon>Dikarya</taxon>
        <taxon>Ascomycota</taxon>
        <taxon>Pezizomycotina</taxon>
        <taxon>Sordariomycetes</taxon>
        <taxon>Hypocreomycetidae</taxon>
        <taxon>Glomerellales</taxon>
        <taxon>Plectosphaerellaceae</taxon>
        <taxon>Plectosphaerella</taxon>
    </lineage>
</organism>
<dbReference type="PROSITE" id="PS50255">
    <property type="entry name" value="CYTOCHROME_B5_2"/>
    <property type="match status" value="1"/>
</dbReference>
<feature type="binding site" evidence="15">
    <location>
        <position position="337"/>
    </location>
    <ligand>
        <name>FAD</name>
        <dbReference type="ChEBI" id="CHEBI:57692"/>
    </ligand>
</feature>
<accession>A0A9P8VIT5</accession>
<evidence type="ECO:0000256" key="12">
    <source>
        <dbReference type="ARBA" id="ARBA00023004"/>
    </source>
</evidence>
<dbReference type="SMART" id="SM01117">
    <property type="entry name" value="Cyt-b5"/>
    <property type="match status" value="1"/>
</dbReference>
<keyword evidence="4 16" id="KW-0349">Heme</keyword>
<dbReference type="AlphaFoldDB" id="A0A9P8VIT5"/>
<keyword evidence="12 16" id="KW-0408">Iron</keyword>
<evidence type="ECO:0000256" key="2">
    <source>
        <dbReference type="ARBA" id="ARBA00004572"/>
    </source>
</evidence>
<dbReference type="InterPro" id="IPR008333">
    <property type="entry name" value="Cbr1-like_FAD-bd_dom"/>
</dbReference>
<dbReference type="PROSITE" id="PS00191">
    <property type="entry name" value="CYTOCHROME_B5_1"/>
    <property type="match status" value="1"/>
</dbReference>
<evidence type="ECO:0000313" key="20">
    <source>
        <dbReference type="Proteomes" id="UP000770015"/>
    </source>
</evidence>
<dbReference type="GO" id="GO:0046872">
    <property type="term" value="F:metal ion binding"/>
    <property type="evidence" value="ECO:0007669"/>
    <property type="project" value="UniProtKB-UniRule"/>
</dbReference>
<dbReference type="PANTHER" id="PTHR19370">
    <property type="entry name" value="NADH-CYTOCHROME B5 REDUCTASE"/>
    <property type="match status" value="1"/>
</dbReference>
<evidence type="ECO:0000313" key="19">
    <source>
        <dbReference type="EMBL" id="KAH6692479.1"/>
    </source>
</evidence>
<dbReference type="InterPro" id="IPR039261">
    <property type="entry name" value="FNR_nucleotide-bd"/>
</dbReference>
<dbReference type="Gene3D" id="3.10.120.10">
    <property type="entry name" value="Cytochrome b5-like heme/steroid binding domain"/>
    <property type="match status" value="1"/>
</dbReference>
<dbReference type="Pfam" id="PF00175">
    <property type="entry name" value="NAD_binding_1"/>
    <property type="match status" value="1"/>
</dbReference>
<evidence type="ECO:0000256" key="4">
    <source>
        <dbReference type="ARBA" id="ARBA00022617"/>
    </source>
</evidence>
<evidence type="ECO:0000256" key="15">
    <source>
        <dbReference type="PIRSR" id="PIRSR601834-1"/>
    </source>
</evidence>
<feature type="binding site" evidence="15">
    <location>
        <position position="285"/>
    </location>
    <ligand>
        <name>FAD</name>
        <dbReference type="ChEBI" id="CHEBI:57692"/>
    </ligand>
</feature>
<dbReference type="Pfam" id="PF00970">
    <property type="entry name" value="FAD_binding_6"/>
    <property type="match status" value="1"/>
</dbReference>
<dbReference type="PRINTS" id="PR00363">
    <property type="entry name" value="CYTOCHROMEB5"/>
</dbReference>
<evidence type="ECO:0000256" key="10">
    <source>
        <dbReference type="ARBA" id="ARBA00022989"/>
    </source>
</evidence>
<dbReference type="InterPro" id="IPR017938">
    <property type="entry name" value="Riboflavin_synthase-like_b-brl"/>
</dbReference>
<dbReference type="PRINTS" id="PR00371">
    <property type="entry name" value="FPNCR"/>
</dbReference>
<reference evidence="19" key="1">
    <citation type="journal article" date="2021" name="Nat. Commun.">
        <title>Genetic determinants of endophytism in the Arabidopsis root mycobiome.</title>
        <authorList>
            <person name="Mesny F."/>
            <person name="Miyauchi S."/>
            <person name="Thiergart T."/>
            <person name="Pickel B."/>
            <person name="Atanasova L."/>
            <person name="Karlsson M."/>
            <person name="Huettel B."/>
            <person name="Barry K.W."/>
            <person name="Haridas S."/>
            <person name="Chen C."/>
            <person name="Bauer D."/>
            <person name="Andreopoulos W."/>
            <person name="Pangilinan J."/>
            <person name="LaButti K."/>
            <person name="Riley R."/>
            <person name="Lipzen A."/>
            <person name="Clum A."/>
            <person name="Drula E."/>
            <person name="Henrissat B."/>
            <person name="Kohler A."/>
            <person name="Grigoriev I.V."/>
            <person name="Martin F.M."/>
            <person name="Hacquard S."/>
        </authorList>
    </citation>
    <scope>NUCLEOTIDE SEQUENCE</scope>
    <source>
        <strain evidence="19">MPI-SDFR-AT-0117</strain>
    </source>
</reference>
<evidence type="ECO:0000256" key="6">
    <source>
        <dbReference type="ARBA" id="ARBA00022692"/>
    </source>
</evidence>
<dbReference type="InterPro" id="IPR017927">
    <property type="entry name" value="FAD-bd_FR_type"/>
</dbReference>
<dbReference type="PROSITE" id="PS51384">
    <property type="entry name" value="FAD_FR"/>
    <property type="match status" value="1"/>
</dbReference>
<dbReference type="SUPFAM" id="SSF63380">
    <property type="entry name" value="Riboflavin synthase domain-like"/>
    <property type="match status" value="1"/>
</dbReference>
<dbReference type="GO" id="GO:0020037">
    <property type="term" value="F:heme binding"/>
    <property type="evidence" value="ECO:0007669"/>
    <property type="project" value="UniProtKB-UniRule"/>
</dbReference>
<evidence type="ECO:0000256" key="9">
    <source>
        <dbReference type="ARBA" id="ARBA00022827"/>
    </source>
</evidence>
<evidence type="ECO:0000259" key="17">
    <source>
        <dbReference type="PROSITE" id="PS50255"/>
    </source>
</evidence>
<evidence type="ECO:0000256" key="1">
    <source>
        <dbReference type="ARBA" id="ARBA00001974"/>
    </source>
</evidence>
<dbReference type="PANTHER" id="PTHR19370:SF178">
    <property type="entry name" value="CYTOCHROME-B5 REDUCTASE"/>
    <property type="match status" value="1"/>
</dbReference>
<keyword evidence="5 15" id="KW-0285">Flavoprotein</keyword>
<keyword evidence="8" id="KW-1000">Mitochondrion outer membrane</keyword>
<evidence type="ECO:0000256" key="5">
    <source>
        <dbReference type="ARBA" id="ARBA00022630"/>
    </source>
</evidence>
<dbReference type="GO" id="GO:0016491">
    <property type="term" value="F:oxidoreductase activity"/>
    <property type="evidence" value="ECO:0007669"/>
    <property type="project" value="UniProtKB-KW"/>
</dbReference>
<keyword evidence="8" id="KW-0496">Mitochondrion</keyword>
<dbReference type="InterPro" id="IPR001709">
    <property type="entry name" value="Flavoprot_Pyr_Nucl_cyt_Rdtase"/>
</dbReference>
<dbReference type="OrthoDB" id="432685at2759"/>
<dbReference type="CDD" id="cd06183">
    <property type="entry name" value="cyt_b5_reduct_like"/>
    <property type="match status" value="1"/>
</dbReference>
<name>A0A9P8VIT5_9PEZI</name>